<evidence type="ECO:0000256" key="1">
    <source>
        <dbReference type="SAM" id="MobiDB-lite"/>
    </source>
</evidence>
<gene>
    <name evidence="2" type="ORF">WMY93_018678</name>
</gene>
<keyword evidence="3" id="KW-1185">Reference proteome</keyword>
<dbReference type="AlphaFoldDB" id="A0AAW0NNV5"/>
<name>A0AAW0NNV5_9GOBI</name>
<dbReference type="EMBL" id="JBBPFD010000013">
    <property type="protein sequence ID" value="KAK7901909.1"/>
    <property type="molecule type" value="Genomic_DNA"/>
</dbReference>
<feature type="region of interest" description="Disordered" evidence="1">
    <location>
        <begin position="1"/>
        <end position="26"/>
    </location>
</feature>
<feature type="region of interest" description="Disordered" evidence="1">
    <location>
        <begin position="130"/>
        <end position="162"/>
    </location>
</feature>
<evidence type="ECO:0000313" key="3">
    <source>
        <dbReference type="Proteomes" id="UP001460270"/>
    </source>
</evidence>
<evidence type="ECO:0000313" key="2">
    <source>
        <dbReference type="EMBL" id="KAK7901909.1"/>
    </source>
</evidence>
<comment type="caution">
    <text evidence="2">The sequence shown here is derived from an EMBL/GenBank/DDBJ whole genome shotgun (WGS) entry which is preliminary data.</text>
</comment>
<dbReference type="Proteomes" id="UP001460270">
    <property type="component" value="Unassembled WGS sequence"/>
</dbReference>
<accession>A0AAW0NNV5</accession>
<sequence>MVTNPLPSLLRVPPSPTLSSSSSTSVRGGVAVAGDAAGAFARLTSPGHAAPHCQQMTREDERRQETGRCLSTLMSFTLTARRATTSERTGEGIFLPFPPLSFSAPIFSSEIPVLSITALNFSGISEESGGSGCECIRRGEGETEQEQESSVPGTKEKGNRRGLGGRERWLLVGPLPGGFISDTCIT</sequence>
<organism evidence="2 3">
    <name type="scientific">Mugilogobius chulae</name>
    <name type="common">yellowstripe goby</name>
    <dbReference type="NCBI Taxonomy" id="88201"/>
    <lineage>
        <taxon>Eukaryota</taxon>
        <taxon>Metazoa</taxon>
        <taxon>Chordata</taxon>
        <taxon>Craniata</taxon>
        <taxon>Vertebrata</taxon>
        <taxon>Euteleostomi</taxon>
        <taxon>Actinopterygii</taxon>
        <taxon>Neopterygii</taxon>
        <taxon>Teleostei</taxon>
        <taxon>Neoteleostei</taxon>
        <taxon>Acanthomorphata</taxon>
        <taxon>Gobiaria</taxon>
        <taxon>Gobiiformes</taxon>
        <taxon>Gobioidei</taxon>
        <taxon>Gobiidae</taxon>
        <taxon>Gobionellinae</taxon>
        <taxon>Mugilogobius</taxon>
    </lineage>
</organism>
<proteinExistence type="predicted"/>
<protein>
    <submittedName>
        <fullName evidence="2">Uncharacterized protein</fullName>
    </submittedName>
</protein>
<reference evidence="3" key="1">
    <citation type="submission" date="2024-04" db="EMBL/GenBank/DDBJ databases">
        <title>Salinicola lusitanus LLJ914,a marine bacterium isolated from the Okinawa Trough.</title>
        <authorList>
            <person name="Li J."/>
        </authorList>
    </citation>
    <scope>NUCLEOTIDE SEQUENCE [LARGE SCALE GENOMIC DNA]</scope>
</reference>